<evidence type="ECO:0000256" key="1">
    <source>
        <dbReference type="SAM" id="SignalP"/>
    </source>
</evidence>
<dbReference type="Proteomes" id="UP000256405">
    <property type="component" value="Unassembled WGS sequence"/>
</dbReference>
<sequence>MKKLLFGIAFFMGAMMFSSLSVQAEEDAYTPKIEENGSVITVTVCGRRTSFFGALNGFSCDQIATTKCVFFNFTPPEPPE</sequence>
<keyword evidence="3" id="KW-1185">Reference proteome</keyword>
<reference evidence="2 3" key="1">
    <citation type="submission" date="2018-08" db="EMBL/GenBank/DDBJ databases">
        <title>Genomic Encyclopedia of Archaeal and Bacterial Type Strains, Phase II (KMG-II): from individual species to whole genera.</title>
        <authorList>
            <person name="Goeker M."/>
        </authorList>
    </citation>
    <scope>NUCLEOTIDE SEQUENCE [LARGE SCALE GENOMIC DNA]</scope>
    <source>
        <strain evidence="2 3">DSM 15986</strain>
    </source>
</reference>
<evidence type="ECO:0000313" key="2">
    <source>
        <dbReference type="EMBL" id="REG85464.1"/>
    </source>
</evidence>
<dbReference type="RefSeq" id="WP_086542474.1">
    <property type="nucleotide sequence ID" value="NZ_MSSW01000048.1"/>
</dbReference>
<name>A0A3E0DR31_9BACT</name>
<proteinExistence type="predicted"/>
<dbReference type="EMBL" id="QUNF01000013">
    <property type="protein sequence ID" value="REG85464.1"/>
    <property type="molecule type" value="Genomic_DNA"/>
</dbReference>
<organism evidence="2 3">
    <name type="scientific">Algoriphagus antarcticus</name>
    <dbReference type="NCBI Taxonomy" id="238540"/>
    <lineage>
        <taxon>Bacteria</taxon>
        <taxon>Pseudomonadati</taxon>
        <taxon>Bacteroidota</taxon>
        <taxon>Cytophagia</taxon>
        <taxon>Cytophagales</taxon>
        <taxon>Cyclobacteriaceae</taxon>
        <taxon>Algoriphagus</taxon>
    </lineage>
</organism>
<accession>A0A3E0DR31</accession>
<feature type="chain" id="PRO_5017813373" evidence="1">
    <location>
        <begin position="25"/>
        <end position="80"/>
    </location>
</feature>
<protein>
    <submittedName>
        <fullName evidence="2">Uncharacterized protein</fullName>
    </submittedName>
</protein>
<keyword evidence="1" id="KW-0732">Signal</keyword>
<dbReference type="OrthoDB" id="826915at2"/>
<feature type="signal peptide" evidence="1">
    <location>
        <begin position="1"/>
        <end position="24"/>
    </location>
</feature>
<gene>
    <name evidence="2" type="ORF">C8N25_113156</name>
</gene>
<evidence type="ECO:0000313" key="3">
    <source>
        <dbReference type="Proteomes" id="UP000256405"/>
    </source>
</evidence>
<dbReference type="AlphaFoldDB" id="A0A3E0DR31"/>
<comment type="caution">
    <text evidence="2">The sequence shown here is derived from an EMBL/GenBank/DDBJ whole genome shotgun (WGS) entry which is preliminary data.</text>
</comment>